<name>A0A9P5U791_9AGAR</name>
<dbReference type="Proteomes" id="UP000772434">
    <property type="component" value="Unassembled WGS sequence"/>
</dbReference>
<dbReference type="EMBL" id="JADNRY010000057">
    <property type="protein sequence ID" value="KAF9068776.1"/>
    <property type="molecule type" value="Genomic_DNA"/>
</dbReference>
<organism evidence="1 2">
    <name type="scientific">Rhodocollybia butyracea</name>
    <dbReference type="NCBI Taxonomy" id="206335"/>
    <lineage>
        <taxon>Eukaryota</taxon>
        <taxon>Fungi</taxon>
        <taxon>Dikarya</taxon>
        <taxon>Basidiomycota</taxon>
        <taxon>Agaricomycotina</taxon>
        <taxon>Agaricomycetes</taxon>
        <taxon>Agaricomycetidae</taxon>
        <taxon>Agaricales</taxon>
        <taxon>Marasmiineae</taxon>
        <taxon>Omphalotaceae</taxon>
        <taxon>Rhodocollybia</taxon>
    </lineage>
</organism>
<accession>A0A9P5U791</accession>
<evidence type="ECO:0000313" key="1">
    <source>
        <dbReference type="EMBL" id="KAF9068776.1"/>
    </source>
</evidence>
<dbReference type="OrthoDB" id="3225069at2759"/>
<reference evidence="1" key="1">
    <citation type="submission" date="2020-11" db="EMBL/GenBank/DDBJ databases">
        <authorList>
            <consortium name="DOE Joint Genome Institute"/>
            <person name="Ahrendt S."/>
            <person name="Riley R."/>
            <person name="Andreopoulos W."/>
            <person name="Labutti K."/>
            <person name="Pangilinan J."/>
            <person name="Ruiz-Duenas F.J."/>
            <person name="Barrasa J.M."/>
            <person name="Sanchez-Garcia M."/>
            <person name="Camarero S."/>
            <person name="Miyauchi S."/>
            <person name="Serrano A."/>
            <person name="Linde D."/>
            <person name="Babiker R."/>
            <person name="Drula E."/>
            <person name="Ayuso-Fernandez I."/>
            <person name="Pacheco R."/>
            <person name="Padilla G."/>
            <person name="Ferreira P."/>
            <person name="Barriuso J."/>
            <person name="Kellner H."/>
            <person name="Castanera R."/>
            <person name="Alfaro M."/>
            <person name="Ramirez L."/>
            <person name="Pisabarro A.G."/>
            <person name="Kuo A."/>
            <person name="Tritt A."/>
            <person name="Lipzen A."/>
            <person name="He G."/>
            <person name="Yan M."/>
            <person name="Ng V."/>
            <person name="Cullen D."/>
            <person name="Martin F."/>
            <person name="Rosso M.-N."/>
            <person name="Henrissat B."/>
            <person name="Hibbett D."/>
            <person name="Martinez A.T."/>
            <person name="Grigoriev I.V."/>
        </authorList>
    </citation>
    <scope>NUCLEOTIDE SEQUENCE</scope>
    <source>
        <strain evidence="1">AH 40177</strain>
    </source>
</reference>
<evidence type="ECO:0000313" key="2">
    <source>
        <dbReference type="Proteomes" id="UP000772434"/>
    </source>
</evidence>
<evidence type="ECO:0008006" key="3">
    <source>
        <dbReference type="Google" id="ProtNLM"/>
    </source>
</evidence>
<proteinExistence type="predicted"/>
<dbReference type="AlphaFoldDB" id="A0A9P5U791"/>
<sequence>MSEANVLPRCTQKALIPHSQMCSSLESSYQTLYAEFLAKSRHNDIPSSPVARARLCALIDQTQQDLQSCSKISICNQIYRVLELEESLLAPIRILPSDILTEIFQLVIETSRKPGISITYTSWMSSKLSGCIFLLTWICFRWRDKALSNSTFWSRIAVTYTSFLHASPTDEVTAFLNECILRSGVSAPMSITISISSRRNENPPALITMLVVQAH</sequence>
<gene>
    <name evidence="1" type="ORF">BDP27DRAFT_1421589</name>
</gene>
<keyword evidence="2" id="KW-1185">Reference proteome</keyword>
<protein>
    <recommendedName>
        <fullName evidence="3">F-box domain-containing protein</fullName>
    </recommendedName>
</protein>
<comment type="caution">
    <text evidence="1">The sequence shown here is derived from an EMBL/GenBank/DDBJ whole genome shotgun (WGS) entry which is preliminary data.</text>
</comment>